<organism evidence="2 3">
    <name type="scientific">Candidatus Pedobacter colombiensis</name>
    <dbReference type="NCBI Taxonomy" id="3121371"/>
    <lineage>
        <taxon>Bacteria</taxon>
        <taxon>Pseudomonadati</taxon>
        <taxon>Bacteroidota</taxon>
        <taxon>Sphingobacteriia</taxon>
        <taxon>Sphingobacteriales</taxon>
        <taxon>Sphingobacteriaceae</taxon>
        <taxon>Pedobacter</taxon>
    </lineage>
</organism>
<name>A0AAJ6B7C6_9SPHI</name>
<feature type="chain" id="PRO_5042509920" description="DUF1554 domain-containing protein" evidence="1">
    <location>
        <begin position="25"/>
        <end position="481"/>
    </location>
</feature>
<gene>
    <name evidence="2" type="ORF">P0Y49_14085</name>
</gene>
<accession>A0AAJ6B7C6</accession>
<dbReference type="EMBL" id="CP119313">
    <property type="protein sequence ID" value="WEK17928.1"/>
    <property type="molecule type" value="Genomic_DNA"/>
</dbReference>
<evidence type="ECO:0000313" key="2">
    <source>
        <dbReference type="EMBL" id="WEK17928.1"/>
    </source>
</evidence>
<keyword evidence="1" id="KW-0732">Signal</keyword>
<reference evidence="2" key="1">
    <citation type="submission" date="2023-03" db="EMBL/GenBank/DDBJ databases">
        <title>Andean soil-derived lignocellulolytic bacterial consortium as a source of novel taxa and putative plastic-active enzymes.</title>
        <authorList>
            <person name="Diaz-Garcia L."/>
            <person name="Chuvochina M."/>
            <person name="Feuerriegel G."/>
            <person name="Bunk B."/>
            <person name="Sproer C."/>
            <person name="Streit W.R."/>
            <person name="Rodriguez L.M."/>
            <person name="Overmann J."/>
            <person name="Jimenez D.J."/>
        </authorList>
    </citation>
    <scope>NUCLEOTIDE SEQUENCE</scope>
    <source>
        <strain evidence="2">MAG 3858</strain>
    </source>
</reference>
<protein>
    <recommendedName>
        <fullName evidence="4">DUF1554 domain-containing protein</fullName>
    </recommendedName>
</protein>
<proteinExistence type="predicted"/>
<evidence type="ECO:0000313" key="3">
    <source>
        <dbReference type="Proteomes" id="UP001214530"/>
    </source>
</evidence>
<evidence type="ECO:0000256" key="1">
    <source>
        <dbReference type="SAM" id="SignalP"/>
    </source>
</evidence>
<dbReference type="PROSITE" id="PS51257">
    <property type="entry name" value="PROKAR_LIPOPROTEIN"/>
    <property type="match status" value="1"/>
</dbReference>
<dbReference type="Proteomes" id="UP001214530">
    <property type="component" value="Chromosome"/>
</dbReference>
<evidence type="ECO:0008006" key="4">
    <source>
        <dbReference type="Google" id="ProtNLM"/>
    </source>
</evidence>
<dbReference type="PANTHER" id="PTHR41339">
    <property type="entry name" value="LIPL48"/>
    <property type="match status" value="1"/>
</dbReference>
<feature type="signal peptide" evidence="1">
    <location>
        <begin position="1"/>
        <end position="24"/>
    </location>
</feature>
<dbReference type="PANTHER" id="PTHR41339:SF1">
    <property type="entry name" value="SECRETED PROTEIN"/>
    <property type="match status" value="1"/>
</dbReference>
<dbReference type="AlphaFoldDB" id="A0AAJ6B7C6"/>
<sequence length="481" mass="50291">MKKTITFASIAIVAIALFFACKKAGENSSFNSPNSKSSGIKALVACNFVTLSGTLTTQTLSAANVYKISGIVRIPSGVTLTIPAGTVLQGIKSATTAWLVIEKGGKLIATGTSSNPIVFTSDQNAGARAAGDWGGIAFAGNAPTNVSTGLDIPLSGSYTLSGGSSISADNSGNLQYVQIHFAGKGYTNDASKSALLLNAVGTGTAIDHVQISNAQYDGIGSYGGTVKQTYMISLNAGRTDFPISYGYTGKIQFIAAMRMINGVTPTGPAYGLDISNDPTGTNNTPLTQPVISNATVLGPNYCNSTAVNSNFQYAVRFNNNGAGKIYNSVFSSWNATSTSRGLLINGNSTISQTASNNLEFSYNSFHNSGVTPYTSSLWTGGCESTMARWIEGTGVASCKESGYQVVGVSDLDYNSSFCSAFCDNGFISNFTLGTNTDLDTPNFSWDTGNSFNHPVYRGAFGGTDFTQSWSNWCPLNTVYCS</sequence>